<gene>
    <name evidence="3" type="ORF">AB0C36_23470</name>
</gene>
<keyword evidence="4" id="KW-1185">Reference proteome</keyword>
<reference evidence="3 4" key="1">
    <citation type="submission" date="2024-06" db="EMBL/GenBank/DDBJ databases">
        <title>The Natural Products Discovery Center: Release of the First 8490 Sequenced Strains for Exploring Actinobacteria Biosynthetic Diversity.</title>
        <authorList>
            <person name="Kalkreuter E."/>
            <person name="Kautsar S.A."/>
            <person name="Yang D."/>
            <person name="Bader C.D."/>
            <person name="Teijaro C.N."/>
            <person name="Fluegel L."/>
            <person name="Davis C.M."/>
            <person name="Simpson J.R."/>
            <person name="Lauterbach L."/>
            <person name="Steele A.D."/>
            <person name="Gui C."/>
            <person name="Meng S."/>
            <person name="Li G."/>
            <person name="Viehrig K."/>
            <person name="Ye F."/>
            <person name="Su P."/>
            <person name="Kiefer A.F."/>
            <person name="Nichols A."/>
            <person name="Cepeda A.J."/>
            <person name="Yan W."/>
            <person name="Fan B."/>
            <person name="Jiang Y."/>
            <person name="Adhikari A."/>
            <person name="Zheng C.-J."/>
            <person name="Schuster L."/>
            <person name="Cowan T.M."/>
            <person name="Smanski M.J."/>
            <person name="Chevrette M.G."/>
            <person name="De Carvalho L.P.S."/>
            <person name="Shen B."/>
        </authorList>
    </citation>
    <scope>NUCLEOTIDE SEQUENCE [LARGE SCALE GENOMIC DNA]</scope>
    <source>
        <strain evidence="3 4">NPDC048946</strain>
    </source>
</reference>
<dbReference type="InterPro" id="IPR011009">
    <property type="entry name" value="Kinase-like_dom_sf"/>
</dbReference>
<sequence>MWRGSRDNLRLCRRTRVSRRVARLVREFHDLTAGTALAGEHEVVCHNDLSPRNTVYRPVSGSRRPVAFIDWDLAAPGARIDDVAPFGEEDRAVSRPAEQGEQGN</sequence>
<dbReference type="SUPFAM" id="SSF56112">
    <property type="entry name" value="Protein kinase-like (PK-like)"/>
    <property type="match status" value="1"/>
</dbReference>
<dbReference type="Gene3D" id="3.90.1200.10">
    <property type="match status" value="1"/>
</dbReference>
<accession>A0ABV3DL21</accession>
<dbReference type="InterPro" id="IPR002575">
    <property type="entry name" value="Aminoglycoside_PTrfase"/>
</dbReference>
<dbReference type="Pfam" id="PF01636">
    <property type="entry name" value="APH"/>
    <property type="match status" value="1"/>
</dbReference>
<dbReference type="Proteomes" id="UP001551482">
    <property type="component" value="Unassembled WGS sequence"/>
</dbReference>
<dbReference type="EMBL" id="JBEZFP010000064">
    <property type="protein sequence ID" value="MEU8136458.1"/>
    <property type="molecule type" value="Genomic_DNA"/>
</dbReference>
<organism evidence="3 4">
    <name type="scientific">Streptodolium elevatio</name>
    <dbReference type="NCBI Taxonomy" id="3157996"/>
    <lineage>
        <taxon>Bacteria</taxon>
        <taxon>Bacillati</taxon>
        <taxon>Actinomycetota</taxon>
        <taxon>Actinomycetes</taxon>
        <taxon>Kitasatosporales</taxon>
        <taxon>Streptomycetaceae</taxon>
        <taxon>Streptodolium</taxon>
    </lineage>
</organism>
<comment type="caution">
    <text evidence="3">The sequence shown here is derived from an EMBL/GenBank/DDBJ whole genome shotgun (WGS) entry which is preliminary data.</text>
</comment>
<evidence type="ECO:0000259" key="2">
    <source>
        <dbReference type="Pfam" id="PF01636"/>
    </source>
</evidence>
<name>A0ABV3DL21_9ACTN</name>
<feature type="domain" description="Aminoglycoside phosphotransferase" evidence="2">
    <location>
        <begin position="20"/>
        <end position="86"/>
    </location>
</feature>
<dbReference type="RefSeq" id="WP_358356991.1">
    <property type="nucleotide sequence ID" value="NZ_JBEZFP010000064.1"/>
</dbReference>
<evidence type="ECO:0000313" key="3">
    <source>
        <dbReference type="EMBL" id="MEU8136458.1"/>
    </source>
</evidence>
<proteinExistence type="predicted"/>
<evidence type="ECO:0000256" key="1">
    <source>
        <dbReference type="SAM" id="MobiDB-lite"/>
    </source>
</evidence>
<protein>
    <submittedName>
        <fullName evidence="3">Phosphotransferase</fullName>
    </submittedName>
</protein>
<feature type="region of interest" description="Disordered" evidence="1">
    <location>
        <begin position="84"/>
        <end position="104"/>
    </location>
</feature>
<evidence type="ECO:0000313" key="4">
    <source>
        <dbReference type="Proteomes" id="UP001551482"/>
    </source>
</evidence>